<evidence type="ECO:0000256" key="1">
    <source>
        <dbReference type="ARBA" id="ARBA00004479"/>
    </source>
</evidence>
<feature type="non-terminal residue" evidence="10">
    <location>
        <position position="117"/>
    </location>
</feature>
<evidence type="ECO:0000256" key="6">
    <source>
        <dbReference type="ARBA" id="ARBA00022989"/>
    </source>
</evidence>
<dbReference type="PANTHER" id="PTHR27000:SF679">
    <property type="entry name" value="OS01G0170300 PROTEIN"/>
    <property type="match status" value="1"/>
</dbReference>
<feature type="non-terminal residue" evidence="10">
    <location>
        <position position="1"/>
    </location>
</feature>
<dbReference type="Gene3D" id="3.80.10.10">
    <property type="entry name" value="Ribonuclease Inhibitor"/>
    <property type="match status" value="1"/>
</dbReference>
<proteinExistence type="predicted"/>
<comment type="caution">
    <text evidence="10">The sequence shown here is derived from an EMBL/GenBank/DDBJ whole genome shotgun (WGS) entry which is preliminary data.</text>
</comment>
<keyword evidence="7" id="KW-0472">Membrane</keyword>
<evidence type="ECO:0000256" key="7">
    <source>
        <dbReference type="ARBA" id="ARBA00023136"/>
    </source>
</evidence>
<keyword evidence="2" id="KW-0433">Leucine-rich repeat</keyword>
<dbReference type="Pfam" id="PF00560">
    <property type="entry name" value="LRR_1"/>
    <property type="match status" value="1"/>
</dbReference>
<keyword evidence="10" id="KW-0418">Kinase</keyword>
<evidence type="ECO:0000256" key="5">
    <source>
        <dbReference type="ARBA" id="ARBA00022737"/>
    </source>
</evidence>
<accession>A0A699WK77</accession>
<name>A0A699WK77_TANCI</name>
<keyword evidence="10" id="KW-0808">Transferase</keyword>
<dbReference type="GO" id="GO:0016020">
    <property type="term" value="C:membrane"/>
    <property type="evidence" value="ECO:0007669"/>
    <property type="project" value="UniProtKB-SubCell"/>
</dbReference>
<dbReference type="EMBL" id="BKCJ011716993">
    <property type="protein sequence ID" value="GFD48182.1"/>
    <property type="molecule type" value="Genomic_DNA"/>
</dbReference>
<organism evidence="10">
    <name type="scientific">Tanacetum cinerariifolium</name>
    <name type="common">Dalmatian daisy</name>
    <name type="synonym">Chrysanthemum cinerariifolium</name>
    <dbReference type="NCBI Taxonomy" id="118510"/>
    <lineage>
        <taxon>Eukaryota</taxon>
        <taxon>Viridiplantae</taxon>
        <taxon>Streptophyta</taxon>
        <taxon>Embryophyta</taxon>
        <taxon>Tracheophyta</taxon>
        <taxon>Spermatophyta</taxon>
        <taxon>Magnoliopsida</taxon>
        <taxon>eudicotyledons</taxon>
        <taxon>Gunneridae</taxon>
        <taxon>Pentapetalae</taxon>
        <taxon>asterids</taxon>
        <taxon>campanulids</taxon>
        <taxon>Asterales</taxon>
        <taxon>Asteraceae</taxon>
        <taxon>Asteroideae</taxon>
        <taxon>Anthemideae</taxon>
        <taxon>Anthemidinae</taxon>
        <taxon>Tanacetum</taxon>
    </lineage>
</organism>
<dbReference type="PANTHER" id="PTHR27000">
    <property type="entry name" value="LEUCINE-RICH REPEAT RECEPTOR-LIKE PROTEIN KINASE FAMILY PROTEIN-RELATED"/>
    <property type="match status" value="1"/>
</dbReference>
<keyword evidence="3" id="KW-0812">Transmembrane</keyword>
<reference evidence="10" key="1">
    <citation type="journal article" date="2019" name="Sci. Rep.">
        <title>Draft genome of Tanacetum cinerariifolium, the natural source of mosquito coil.</title>
        <authorList>
            <person name="Yamashiro T."/>
            <person name="Shiraishi A."/>
            <person name="Satake H."/>
            <person name="Nakayama K."/>
        </authorList>
    </citation>
    <scope>NUCLEOTIDE SEQUENCE</scope>
</reference>
<evidence type="ECO:0000256" key="9">
    <source>
        <dbReference type="ARBA" id="ARBA00023180"/>
    </source>
</evidence>
<evidence type="ECO:0000313" key="10">
    <source>
        <dbReference type="EMBL" id="GFD48182.1"/>
    </source>
</evidence>
<evidence type="ECO:0000256" key="8">
    <source>
        <dbReference type="ARBA" id="ARBA00023170"/>
    </source>
</evidence>
<comment type="subcellular location">
    <subcellularLocation>
        <location evidence="1">Membrane</location>
        <topology evidence="1">Single-pass type I membrane protein</topology>
    </subcellularLocation>
</comment>
<dbReference type="GO" id="GO:0016301">
    <property type="term" value="F:kinase activity"/>
    <property type="evidence" value="ECO:0007669"/>
    <property type="project" value="UniProtKB-KW"/>
</dbReference>
<dbReference type="Pfam" id="PF13855">
    <property type="entry name" value="LRR_8"/>
    <property type="match status" value="1"/>
</dbReference>
<sequence length="117" mass="13004">ADNHLTGCLPSEIGNQLPKLKWLQLWSNELTGVLPPSISNCSKLRFLEMSNNNLSGKLTIDFSKLGDINRITLTDNNFHGRGKADDMRFIDGLKNCTRLVSLDLDYCNLTGVLPISI</sequence>
<evidence type="ECO:0000256" key="4">
    <source>
        <dbReference type="ARBA" id="ARBA00022729"/>
    </source>
</evidence>
<dbReference type="InterPro" id="IPR032675">
    <property type="entry name" value="LRR_dom_sf"/>
</dbReference>
<evidence type="ECO:0000256" key="2">
    <source>
        <dbReference type="ARBA" id="ARBA00022614"/>
    </source>
</evidence>
<keyword evidence="4" id="KW-0732">Signal</keyword>
<keyword evidence="8" id="KW-0675">Receptor</keyword>
<dbReference type="InterPro" id="IPR001611">
    <property type="entry name" value="Leu-rich_rpt"/>
</dbReference>
<dbReference type="AlphaFoldDB" id="A0A699WK77"/>
<evidence type="ECO:0000256" key="3">
    <source>
        <dbReference type="ARBA" id="ARBA00022692"/>
    </source>
</evidence>
<protein>
    <submittedName>
        <fullName evidence="10">Protein kinase-like domain-containing protein</fullName>
    </submittedName>
</protein>
<keyword evidence="5" id="KW-0677">Repeat</keyword>
<keyword evidence="6" id="KW-1133">Transmembrane helix</keyword>
<dbReference type="SUPFAM" id="SSF52058">
    <property type="entry name" value="L domain-like"/>
    <property type="match status" value="1"/>
</dbReference>
<keyword evidence="9" id="KW-0325">Glycoprotein</keyword>
<gene>
    <name evidence="10" type="ORF">Tci_920151</name>
</gene>